<dbReference type="Pfam" id="PF00355">
    <property type="entry name" value="Rieske"/>
    <property type="match status" value="1"/>
</dbReference>
<proteinExistence type="predicted"/>
<dbReference type="EMBL" id="JBHRYQ010000001">
    <property type="protein sequence ID" value="MFC3811722.1"/>
    <property type="molecule type" value="Genomic_DNA"/>
</dbReference>
<dbReference type="InterPro" id="IPR017941">
    <property type="entry name" value="Rieske_2Fe-2S"/>
</dbReference>
<protein>
    <submittedName>
        <fullName evidence="6">Ubiquinol-cytochrome c reductase iron-sulfur subunit</fullName>
    </submittedName>
</protein>
<organism evidence="6 7">
    <name type="scientific">Lacihabitans lacunae</name>
    <dbReference type="NCBI Taxonomy" id="1028214"/>
    <lineage>
        <taxon>Bacteria</taxon>
        <taxon>Pseudomonadati</taxon>
        <taxon>Bacteroidota</taxon>
        <taxon>Cytophagia</taxon>
        <taxon>Cytophagales</taxon>
        <taxon>Leadbetterellaceae</taxon>
        <taxon>Lacihabitans</taxon>
    </lineage>
</organism>
<sequence>MKLQEKISRNNFLKQLGFTGASLLAIYGLDSCVNESGTTPIGNVTVDLSAAENAVLKNNGGYKVINSIVVANNNGTYVAATLTCSHEGQRQITFSNKEWYCTAHGARFDTSGKGLNSNGSKGLTVYQTSLSGTTLTITS</sequence>
<keyword evidence="4" id="KW-0411">Iron-sulfur</keyword>
<keyword evidence="1" id="KW-0001">2Fe-2S</keyword>
<evidence type="ECO:0000256" key="4">
    <source>
        <dbReference type="ARBA" id="ARBA00023014"/>
    </source>
</evidence>
<evidence type="ECO:0000256" key="3">
    <source>
        <dbReference type="ARBA" id="ARBA00023004"/>
    </source>
</evidence>
<dbReference type="Gene3D" id="2.102.10.10">
    <property type="entry name" value="Rieske [2Fe-2S] iron-sulphur domain"/>
    <property type="match status" value="1"/>
</dbReference>
<dbReference type="SUPFAM" id="SSF50022">
    <property type="entry name" value="ISP domain"/>
    <property type="match status" value="1"/>
</dbReference>
<keyword evidence="3" id="KW-0408">Iron</keyword>
<keyword evidence="2" id="KW-0479">Metal-binding</keyword>
<evidence type="ECO:0000256" key="2">
    <source>
        <dbReference type="ARBA" id="ARBA00022723"/>
    </source>
</evidence>
<reference evidence="7" key="1">
    <citation type="journal article" date="2019" name="Int. J. Syst. Evol. Microbiol.">
        <title>The Global Catalogue of Microorganisms (GCM) 10K type strain sequencing project: providing services to taxonomists for standard genome sequencing and annotation.</title>
        <authorList>
            <consortium name="The Broad Institute Genomics Platform"/>
            <consortium name="The Broad Institute Genome Sequencing Center for Infectious Disease"/>
            <person name="Wu L."/>
            <person name="Ma J."/>
        </authorList>
    </citation>
    <scope>NUCLEOTIDE SEQUENCE [LARGE SCALE GENOMIC DNA]</scope>
    <source>
        <strain evidence="7">CECT 7956</strain>
    </source>
</reference>
<evidence type="ECO:0000256" key="1">
    <source>
        <dbReference type="ARBA" id="ARBA00022714"/>
    </source>
</evidence>
<name>A0ABV7YZD2_9BACT</name>
<evidence type="ECO:0000259" key="5">
    <source>
        <dbReference type="PROSITE" id="PS51296"/>
    </source>
</evidence>
<comment type="caution">
    <text evidence="6">The sequence shown here is derived from an EMBL/GenBank/DDBJ whole genome shotgun (WGS) entry which is preliminary data.</text>
</comment>
<dbReference type="PROSITE" id="PS51296">
    <property type="entry name" value="RIESKE"/>
    <property type="match status" value="1"/>
</dbReference>
<dbReference type="RefSeq" id="WP_379838562.1">
    <property type="nucleotide sequence ID" value="NZ_JBHRYQ010000001.1"/>
</dbReference>
<accession>A0ABV7YZD2</accession>
<evidence type="ECO:0000313" key="6">
    <source>
        <dbReference type="EMBL" id="MFC3811722.1"/>
    </source>
</evidence>
<keyword evidence="7" id="KW-1185">Reference proteome</keyword>
<dbReference type="InterPro" id="IPR036922">
    <property type="entry name" value="Rieske_2Fe-2S_sf"/>
</dbReference>
<evidence type="ECO:0000313" key="7">
    <source>
        <dbReference type="Proteomes" id="UP001595616"/>
    </source>
</evidence>
<feature type="domain" description="Rieske" evidence="5">
    <location>
        <begin position="68"/>
        <end position="137"/>
    </location>
</feature>
<gene>
    <name evidence="6" type="ORF">ACFOOI_13750</name>
</gene>
<dbReference type="Proteomes" id="UP001595616">
    <property type="component" value="Unassembled WGS sequence"/>
</dbReference>